<organism evidence="12 13">
    <name type="scientific">Methermicoccus shengliensis</name>
    <dbReference type="NCBI Taxonomy" id="660064"/>
    <lineage>
        <taxon>Archaea</taxon>
        <taxon>Methanobacteriati</taxon>
        <taxon>Methanobacteriota</taxon>
        <taxon>Stenosarchaea group</taxon>
        <taxon>Methanomicrobia</taxon>
        <taxon>Methanosarcinales</taxon>
        <taxon>Methermicoccaceae</taxon>
        <taxon>Methermicoccus</taxon>
    </lineage>
</organism>
<evidence type="ECO:0000256" key="1">
    <source>
        <dbReference type="ARBA" id="ARBA00004496"/>
    </source>
</evidence>
<dbReference type="InterPro" id="IPR020751">
    <property type="entry name" value="aa-tRNA-synth_I_codon-bd_sub2"/>
</dbReference>
<dbReference type="NCBIfam" id="TIGR00467">
    <property type="entry name" value="lysS_arch"/>
    <property type="match status" value="1"/>
</dbReference>
<dbReference type="AlphaFoldDB" id="A0A832VXF8"/>
<evidence type="ECO:0000256" key="10">
    <source>
        <dbReference type="HAMAP-Rule" id="MF_00177"/>
    </source>
</evidence>
<evidence type="ECO:0000256" key="5">
    <source>
        <dbReference type="ARBA" id="ARBA00022741"/>
    </source>
</evidence>
<evidence type="ECO:0000256" key="4">
    <source>
        <dbReference type="ARBA" id="ARBA00022598"/>
    </source>
</evidence>
<dbReference type="SUPFAM" id="SSF52374">
    <property type="entry name" value="Nucleotidylyl transferase"/>
    <property type="match status" value="1"/>
</dbReference>
<dbReference type="GO" id="GO:0004824">
    <property type="term" value="F:lysine-tRNA ligase activity"/>
    <property type="evidence" value="ECO:0007669"/>
    <property type="project" value="UniProtKB-UniRule"/>
</dbReference>
<keyword evidence="4 10" id="KW-0436">Ligase</keyword>
<feature type="domain" description="Aminoacyl-tRNA synthetase class I anticodon-binding" evidence="11">
    <location>
        <begin position="413"/>
        <end position="494"/>
    </location>
</feature>
<dbReference type="Gene3D" id="1.10.10.770">
    <property type="match status" value="1"/>
</dbReference>
<dbReference type="GO" id="GO:0005524">
    <property type="term" value="F:ATP binding"/>
    <property type="evidence" value="ECO:0007669"/>
    <property type="project" value="UniProtKB-UniRule"/>
</dbReference>
<dbReference type="PANTHER" id="PTHR37940">
    <property type="entry name" value="LYSINE--TRNA LIGASE"/>
    <property type="match status" value="1"/>
</dbReference>
<feature type="short sequence motif" description="'HIGH' region" evidence="10">
    <location>
        <begin position="30"/>
        <end position="38"/>
    </location>
</feature>
<dbReference type="GO" id="GO:0006430">
    <property type="term" value="P:lysyl-tRNA aminoacylation"/>
    <property type="evidence" value="ECO:0007669"/>
    <property type="project" value="UniProtKB-UniRule"/>
</dbReference>
<dbReference type="InterPro" id="IPR002904">
    <property type="entry name" value="Lys-tRNA-ligase"/>
</dbReference>
<dbReference type="Gene3D" id="3.40.50.620">
    <property type="entry name" value="HUPs"/>
    <property type="match status" value="2"/>
</dbReference>
<evidence type="ECO:0000259" key="11">
    <source>
        <dbReference type="Pfam" id="PF19269"/>
    </source>
</evidence>
<evidence type="ECO:0000256" key="3">
    <source>
        <dbReference type="ARBA" id="ARBA00022490"/>
    </source>
</evidence>
<keyword evidence="5 10" id="KW-0547">Nucleotide-binding</keyword>
<evidence type="ECO:0000256" key="6">
    <source>
        <dbReference type="ARBA" id="ARBA00022840"/>
    </source>
</evidence>
<evidence type="ECO:0000256" key="8">
    <source>
        <dbReference type="ARBA" id="ARBA00023146"/>
    </source>
</evidence>
<proteinExistence type="inferred from homology"/>
<sequence length="496" mass="56025">MNEKVHWADVVAGELAKRSDEHVVACGITPSGPIHIGNMREVLTADLVYRALVDAGTKARLIYIADTFDPLRRRYPFLDESYDEHIGKPLSRIPCPCGGHTSYAEHFLEPFLSSLDRLDVHPEVLRAHELYERGVYDDAIIRALQRRDEIAHILEEVSARRLSSEWSPFSVLCPVCGRLNSTRVLGYEGGRVLFACECGEQGEVDIRGGGKLTWRVDWAARWSIFKITCEPFGKDHAAAGGSYDTGVRISREIYGYEPPYPVVYEWIQLRGTPMSSSKGVAVTIEDMLDVVPPEVLRYLIARIRPEKHIEFDPSRSLLQLIDEFEALDTNSRVYQLSRTRHGMSVSIPFRHMVTVVQTAQSERQVLDVLKRSGYAVEDEHEVLALAHNARVWVQRYAPEEFRFTLAPTLPEAAHSLSEEQKRALALLAESMKGPMSAEEIHAEVYAVAERVGIKASKVFQAIYMAFLGRRSGPRAGWFLFSLDRNFVLTRLREASA</sequence>
<evidence type="ECO:0000313" key="12">
    <source>
        <dbReference type="EMBL" id="HIH69708.1"/>
    </source>
</evidence>
<dbReference type="EMBL" id="DUIH01000012">
    <property type="protein sequence ID" value="HIH69708.1"/>
    <property type="molecule type" value="Genomic_DNA"/>
</dbReference>
<dbReference type="GO" id="GO:0005737">
    <property type="term" value="C:cytoplasm"/>
    <property type="evidence" value="ECO:0007669"/>
    <property type="project" value="UniProtKB-SubCell"/>
</dbReference>
<comment type="caution">
    <text evidence="12">The sequence shown here is derived from an EMBL/GenBank/DDBJ whole genome shotgun (WGS) entry which is preliminary data.</text>
</comment>
<gene>
    <name evidence="10" type="primary">lysS</name>
    <name evidence="12" type="ORF">HA299_03685</name>
</gene>
<evidence type="ECO:0000256" key="2">
    <source>
        <dbReference type="ARBA" id="ARBA00005594"/>
    </source>
</evidence>
<evidence type="ECO:0000256" key="9">
    <source>
        <dbReference type="ARBA" id="ARBA00048573"/>
    </source>
</evidence>
<dbReference type="Gene3D" id="6.10.20.10">
    <property type="entry name" value="Lysine tRNA ligase, stem contact fold domain"/>
    <property type="match status" value="1"/>
</dbReference>
<dbReference type="EC" id="6.1.1.6" evidence="10"/>
<dbReference type="Gene3D" id="1.10.10.350">
    <property type="match status" value="1"/>
</dbReference>
<accession>A0A832VXF8</accession>
<keyword evidence="7 10" id="KW-0648">Protein biosynthesis</keyword>
<dbReference type="HAMAP" id="MF_00177">
    <property type="entry name" value="Lys_tRNA_synth_class1"/>
    <property type="match status" value="1"/>
</dbReference>
<comment type="subcellular location">
    <subcellularLocation>
        <location evidence="1 10">Cytoplasm</location>
    </subcellularLocation>
</comment>
<evidence type="ECO:0000256" key="7">
    <source>
        <dbReference type="ARBA" id="ARBA00022917"/>
    </source>
</evidence>
<dbReference type="PANTHER" id="PTHR37940:SF1">
    <property type="entry name" value="LYSINE--TRNA LIGASE"/>
    <property type="match status" value="1"/>
</dbReference>
<dbReference type="Pfam" id="PF19269">
    <property type="entry name" value="Anticodon_2"/>
    <property type="match status" value="1"/>
</dbReference>
<dbReference type="Proteomes" id="UP000600363">
    <property type="component" value="Unassembled WGS sequence"/>
</dbReference>
<dbReference type="InterPro" id="IPR001412">
    <property type="entry name" value="aa-tRNA-synth_I_CS"/>
</dbReference>
<comment type="similarity">
    <text evidence="2 10">Belongs to the class-I aminoacyl-tRNA synthetase family.</text>
</comment>
<evidence type="ECO:0000313" key="13">
    <source>
        <dbReference type="Proteomes" id="UP000600363"/>
    </source>
</evidence>
<dbReference type="GO" id="GO:0000049">
    <property type="term" value="F:tRNA binding"/>
    <property type="evidence" value="ECO:0007669"/>
    <property type="project" value="InterPro"/>
</dbReference>
<dbReference type="InterPro" id="IPR014729">
    <property type="entry name" value="Rossmann-like_a/b/a_fold"/>
</dbReference>
<dbReference type="Pfam" id="PF01921">
    <property type="entry name" value="tRNA-synt_1f"/>
    <property type="match status" value="1"/>
</dbReference>
<reference evidence="12" key="1">
    <citation type="journal article" date="2020" name="bioRxiv">
        <title>A rank-normalized archaeal taxonomy based on genome phylogeny resolves widespread incomplete and uneven classifications.</title>
        <authorList>
            <person name="Rinke C."/>
            <person name="Chuvochina M."/>
            <person name="Mussig A.J."/>
            <person name="Chaumeil P.-A."/>
            <person name="Waite D.W."/>
            <person name="Whitman W.B."/>
            <person name="Parks D.H."/>
            <person name="Hugenholtz P."/>
        </authorList>
    </citation>
    <scope>NUCLEOTIDE SEQUENCE</scope>
    <source>
        <strain evidence="12">UBA12518</strain>
    </source>
</reference>
<comment type="caution">
    <text evidence="10">Lacks conserved residue(s) required for the propagation of feature annotation.</text>
</comment>
<feature type="short sequence motif" description="'KMSKS' region" evidence="10">
    <location>
        <begin position="273"/>
        <end position="277"/>
    </location>
</feature>
<comment type="catalytic activity">
    <reaction evidence="9 10">
        <text>tRNA(Lys) + L-lysine + ATP = L-lysyl-tRNA(Lys) + AMP + diphosphate</text>
        <dbReference type="Rhea" id="RHEA:20792"/>
        <dbReference type="Rhea" id="RHEA-COMP:9696"/>
        <dbReference type="Rhea" id="RHEA-COMP:9697"/>
        <dbReference type="ChEBI" id="CHEBI:30616"/>
        <dbReference type="ChEBI" id="CHEBI:32551"/>
        <dbReference type="ChEBI" id="CHEBI:33019"/>
        <dbReference type="ChEBI" id="CHEBI:78442"/>
        <dbReference type="ChEBI" id="CHEBI:78529"/>
        <dbReference type="ChEBI" id="CHEBI:456215"/>
        <dbReference type="EC" id="6.1.1.6"/>
    </reaction>
</comment>
<name>A0A832VXF8_9EURY</name>
<dbReference type="SUPFAM" id="SSF48163">
    <property type="entry name" value="An anticodon-binding domain of class I aminoacyl-tRNA synthetases"/>
    <property type="match status" value="1"/>
</dbReference>
<protein>
    <recommendedName>
        <fullName evidence="10">Lysine--tRNA ligase</fullName>
        <ecNumber evidence="10">6.1.1.6</ecNumber>
    </recommendedName>
    <alternativeName>
        <fullName evidence="10">Lysyl-tRNA synthetase</fullName>
        <shortName evidence="10">LysRS</shortName>
    </alternativeName>
</protein>
<dbReference type="InterPro" id="IPR008925">
    <property type="entry name" value="aa_tRNA-synth_I_cd-bd_sf"/>
</dbReference>
<dbReference type="InterPro" id="IPR045462">
    <property type="entry name" value="aa-tRNA-synth_I_cd-bd"/>
</dbReference>
<dbReference type="PROSITE" id="PS00178">
    <property type="entry name" value="AA_TRNA_LIGASE_I"/>
    <property type="match status" value="1"/>
</dbReference>
<keyword evidence="8 10" id="KW-0030">Aminoacyl-tRNA synthetase</keyword>
<keyword evidence="3 10" id="KW-0963">Cytoplasm</keyword>
<keyword evidence="6 10" id="KW-0067">ATP-binding</keyword>
<dbReference type="InterPro" id="IPR042078">
    <property type="entry name" value="Lys-tRNA-ligase_SC_fold"/>
</dbReference>